<dbReference type="InterPro" id="IPR036594">
    <property type="entry name" value="Meth_synthase_dom"/>
</dbReference>
<dbReference type="CDD" id="cd01104">
    <property type="entry name" value="HTH_MlrA-CarA"/>
    <property type="match status" value="1"/>
</dbReference>
<comment type="caution">
    <text evidence="3">The sequence shown here is derived from an EMBL/GenBank/DDBJ whole genome shotgun (WGS) entry which is preliminary data.</text>
</comment>
<dbReference type="EMBL" id="JBHSRF010000015">
    <property type="protein sequence ID" value="MFC6082170.1"/>
    <property type="molecule type" value="Genomic_DNA"/>
</dbReference>
<reference evidence="4" key="1">
    <citation type="journal article" date="2019" name="Int. J. Syst. Evol. Microbiol.">
        <title>The Global Catalogue of Microorganisms (GCM) 10K type strain sequencing project: providing services to taxonomists for standard genome sequencing and annotation.</title>
        <authorList>
            <consortium name="The Broad Institute Genomics Platform"/>
            <consortium name="The Broad Institute Genome Sequencing Center for Infectious Disease"/>
            <person name="Wu L."/>
            <person name="Ma J."/>
        </authorList>
    </citation>
    <scope>NUCLEOTIDE SEQUENCE [LARGE SCALE GENOMIC DNA]</scope>
    <source>
        <strain evidence="4">JCM 30346</strain>
    </source>
</reference>
<feature type="domain" description="HTH merR-type" evidence="2">
    <location>
        <begin position="14"/>
        <end position="83"/>
    </location>
</feature>
<dbReference type="SMART" id="SM00422">
    <property type="entry name" value="HTH_MERR"/>
    <property type="match status" value="1"/>
</dbReference>
<evidence type="ECO:0000256" key="1">
    <source>
        <dbReference type="ARBA" id="ARBA00023125"/>
    </source>
</evidence>
<evidence type="ECO:0000313" key="3">
    <source>
        <dbReference type="EMBL" id="MFC6082170.1"/>
    </source>
</evidence>
<accession>A0ABW1NFN8</accession>
<sequence length="309" mass="33141">MGEPSGDQPDEGPNYGIGAVARRLGVPAPTLRTWNLRYGIGPSHRSPGGHRRYAPADLRRLEEMNRLIKAGLPPAEAAHAALRAGTVLEPPPAAVALAPPVALPETRMPTVASLTRAAMNLDADTISRTVDAALAARGVAWTWDHLVLPAFDAISHRQEFTGAGIEIEHLFTERILAAFSPLTGRPATLAHPRMILLACAEEEQHTLPSYALAAALTSAHHLETRLLGPRTPYRSLSDAIRRLAPATVFIWSQQRSTGDPTPLRTLPLLRPPTRVITGGPGWHLQALPPAIGHAVSLTDAITKIRSTLV</sequence>
<dbReference type="PANTHER" id="PTHR30204">
    <property type="entry name" value="REDOX-CYCLING DRUG-SENSING TRANSCRIPTIONAL ACTIVATOR SOXR"/>
    <property type="match status" value="1"/>
</dbReference>
<evidence type="ECO:0000313" key="4">
    <source>
        <dbReference type="Proteomes" id="UP001596137"/>
    </source>
</evidence>
<dbReference type="Proteomes" id="UP001596137">
    <property type="component" value="Unassembled WGS sequence"/>
</dbReference>
<gene>
    <name evidence="3" type="ORF">ACFP1K_13480</name>
</gene>
<dbReference type="SUPFAM" id="SSF46955">
    <property type="entry name" value="Putative DNA-binding domain"/>
    <property type="match status" value="1"/>
</dbReference>
<dbReference type="InterPro" id="IPR009061">
    <property type="entry name" value="DNA-bd_dom_put_sf"/>
</dbReference>
<organism evidence="3 4">
    <name type="scientific">Sphaerisporangium aureirubrum</name>
    <dbReference type="NCBI Taxonomy" id="1544736"/>
    <lineage>
        <taxon>Bacteria</taxon>
        <taxon>Bacillati</taxon>
        <taxon>Actinomycetota</taxon>
        <taxon>Actinomycetes</taxon>
        <taxon>Streptosporangiales</taxon>
        <taxon>Streptosporangiaceae</taxon>
        <taxon>Sphaerisporangium</taxon>
    </lineage>
</organism>
<dbReference type="Pfam" id="PF13411">
    <property type="entry name" value="MerR_1"/>
    <property type="match status" value="1"/>
</dbReference>
<dbReference type="Gene3D" id="1.10.1240.10">
    <property type="entry name" value="Methionine synthase domain"/>
    <property type="match status" value="1"/>
</dbReference>
<dbReference type="Gene3D" id="1.10.1660.10">
    <property type="match status" value="1"/>
</dbReference>
<dbReference type="InterPro" id="IPR047057">
    <property type="entry name" value="MerR_fam"/>
</dbReference>
<protein>
    <submittedName>
        <fullName evidence="3">MerR family transcriptional regulator</fullName>
    </submittedName>
</protein>
<keyword evidence="4" id="KW-1185">Reference proteome</keyword>
<dbReference type="PROSITE" id="PS50937">
    <property type="entry name" value="HTH_MERR_2"/>
    <property type="match status" value="1"/>
</dbReference>
<dbReference type="RefSeq" id="WP_380751617.1">
    <property type="nucleotide sequence ID" value="NZ_JBHSRF010000015.1"/>
</dbReference>
<dbReference type="InterPro" id="IPR000551">
    <property type="entry name" value="MerR-type_HTH_dom"/>
</dbReference>
<dbReference type="PANTHER" id="PTHR30204:SF97">
    <property type="entry name" value="MERR FAMILY REGULATORY PROTEIN"/>
    <property type="match status" value="1"/>
</dbReference>
<evidence type="ECO:0000259" key="2">
    <source>
        <dbReference type="PROSITE" id="PS50937"/>
    </source>
</evidence>
<name>A0ABW1NFN8_9ACTN</name>
<keyword evidence="1" id="KW-0238">DNA-binding</keyword>
<proteinExistence type="predicted"/>
<dbReference type="Gene3D" id="3.40.50.280">
    <property type="entry name" value="Cobalamin-binding domain"/>
    <property type="match status" value="1"/>
</dbReference>